<evidence type="ECO:0000313" key="3">
    <source>
        <dbReference type="Proteomes" id="UP000076154"/>
    </source>
</evidence>
<organism evidence="2 3">
    <name type="scientific">Hypsizygus marmoreus</name>
    <name type="common">White beech mushroom</name>
    <name type="synonym">Agaricus marmoreus</name>
    <dbReference type="NCBI Taxonomy" id="39966"/>
    <lineage>
        <taxon>Eukaryota</taxon>
        <taxon>Fungi</taxon>
        <taxon>Dikarya</taxon>
        <taxon>Basidiomycota</taxon>
        <taxon>Agaricomycotina</taxon>
        <taxon>Agaricomycetes</taxon>
        <taxon>Agaricomycetidae</taxon>
        <taxon>Agaricales</taxon>
        <taxon>Tricholomatineae</taxon>
        <taxon>Lyophyllaceae</taxon>
        <taxon>Hypsizygus</taxon>
    </lineage>
</organism>
<sequence>MQRALASRAGSAPDDPRCTRSSGRGRVQIIAAAQTASQERVIRTGVTNHARWKWDPESPIQRPPVTSLVTRPSLPQSRVIQPDRSEEVLLRLLPRTNSSFTISSSFASLFRPSPSTFLAPPSTTLPLLSLSPSQPSPFASLPSQHDIAASLNLTGLADRLAIAAAESGNFLDRRRLRPLARAGMTMWLFAGVSDTTAVPCK</sequence>
<dbReference type="Proteomes" id="UP000076154">
    <property type="component" value="Unassembled WGS sequence"/>
</dbReference>
<proteinExistence type="predicted"/>
<accession>A0A369J4K9</accession>
<protein>
    <submittedName>
        <fullName evidence="2">Uncharacterized protein</fullName>
    </submittedName>
</protein>
<evidence type="ECO:0000313" key="2">
    <source>
        <dbReference type="EMBL" id="RDB16090.1"/>
    </source>
</evidence>
<gene>
    <name evidence="2" type="ORF">Hypma_003414</name>
</gene>
<dbReference type="InParanoid" id="A0A369J4K9"/>
<dbReference type="AlphaFoldDB" id="A0A369J4K9"/>
<keyword evidence="3" id="KW-1185">Reference proteome</keyword>
<evidence type="ECO:0000256" key="1">
    <source>
        <dbReference type="SAM" id="MobiDB-lite"/>
    </source>
</evidence>
<dbReference type="EMBL" id="LUEZ02000135">
    <property type="protein sequence ID" value="RDB16090.1"/>
    <property type="molecule type" value="Genomic_DNA"/>
</dbReference>
<name>A0A369J4K9_HYPMA</name>
<feature type="region of interest" description="Disordered" evidence="1">
    <location>
        <begin position="1"/>
        <end position="24"/>
    </location>
</feature>
<comment type="caution">
    <text evidence="2">The sequence shown here is derived from an EMBL/GenBank/DDBJ whole genome shotgun (WGS) entry which is preliminary data.</text>
</comment>
<reference evidence="2" key="1">
    <citation type="submission" date="2018-04" db="EMBL/GenBank/DDBJ databases">
        <title>Whole genome sequencing of Hypsizygus marmoreus.</title>
        <authorList>
            <person name="Choi I.-G."/>
            <person name="Min B."/>
            <person name="Kim J.-G."/>
            <person name="Kim S."/>
            <person name="Oh Y.-L."/>
            <person name="Kong W.-S."/>
            <person name="Park H."/>
            <person name="Jeong J."/>
            <person name="Song E.-S."/>
        </authorList>
    </citation>
    <scope>NUCLEOTIDE SEQUENCE [LARGE SCALE GENOMIC DNA]</scope>
    <source>
        <strain evidence="2">51987-8</strain>
    </source>
</reference>